<evidence type="ECO:0000313" key="5">
    <source>
        <dbReference type="Proteomes" id="UP000697472"/>
    </source>
</evidence>
<dbReference type="SUPFAM" id="SSF53448">
    <property type="entry name" value="Nucleotide-diphospho-sugar transferases"/>
    <property type="match status" value="1"/>
</dbReference>
<proteinExistence type="predicted"/>
<evidence type="ECO:0000256" key="2">
    <source>
        <dbReference type="ARBA" id="ARBA00022679"/>
    </source>
</evidence>
<dbReference type="RefSeq" id="WP_205009764.1">
    <property type="nucleotide sequence ID" value="NZ_JAFBEH010000023.1"/>
</dbReference>
<dbReference type="InterPro" id="IPR029044">
    <property type="entry name" value="Nucleotide-diphossugar_trans"/>
</dbReference>
<dbReference type="PANTHER" id="PTHR13778:SF47">
    <property type="entry name" value="LIPOPOLYSACCHARIDE 1,3-GALACTOSYLTRANSFERASE"/>
    <property type="match status" value="1"/>
</dbReference>
<protein>
    <submittedName>
        <fullName evidence="4">Lipopolysaccharide biosynthesis glycosyltransferase</fullName>
    </submittedName>
</protein>
<dbReference type="CDD" id="cd04194">
    <property type="entry name" value="GT8_A4GalT_like"/>
    <property type="match status" value="1"/>
</dbReference>
<reference evidence="4 5" key="1">
    <citation type="submission" date="2021-01" db="EMBL/GenBank/DDBJ databases">
        <title>Genomic Encyclopedia of Type Strains, Phase IV (KMG-IV): sequencing the most valuable type-strain genomes for metagenomic binning, comparative biology and taxonomic classification.</title>
        <authorList>
            <person name="Goeker M."/>
        </authorList>
    </citation>
    <scope>NUCLEOTIDE SEQUENCE [LARGE SCALE GENOMIC DNA]</scope>
    <source>
        <strain evidence="4 5">DSM 27382</strain>
    </source>
</reference>
<keyword evidence="2" id="KW-0808">Transferase</keyword>
<dbReference type="InterPro" id="IPR050748">
    <property type="entry name" value="Glycosyltrans_8_dom-fam"/>
</dbReference>
<evidence type="ECO:0000256" key="3">
    <source>
        <dbReference type="ARBA" id="ARBA00022723"/>
    </source>
</evidence>
<keyword evidence="1" id="KW-0328">Glycosyltransferase</keyword>
<gene>
    <name evidence="4" type="ORF">JOC28_001226</name>
</gene>
<evidence type="ECO:0000256" key="1">
    <source>
        <dbReference type="ARBA" id="ARBA00022676"/>
    </source>
</evidence>
<keyword evidence="5" id="KW-1185">Reference proteome</keyword>
<dbReference type="Proteomes" id="UP000697472">
    <property type="component" value="Unassembled WGS sequence"/>
</dbReference>
<sequence length="401" mass="46167">MRKAIALAVDANYLDKALVTIKSVCVYNRDVDFYLFNQDTPVEWIRSVNKKLAPLGSTLTNVKVYSQDIAHLITFLSVSSWFRLFLADAIPASRAVYLDSDMLINTSLDYLFNLDLEGNYLAAVMDPHKNEAGGFNTGMLVADLDLWRSENMTETLLKTADENYKFVKNGDQSIINIVFKDRWLKLNKTWNFQTYDVVSRYDHRAYLYLDIADHIPNIVHFLTSDKPWNENSVARFRELWWYYFQLDFSELTGQRKTPVTYKEAMSVLSVSDLHVFTLTSTDQLEAIEDLIQFCPDVQFHIGAYTVVSERLSKLEQYPNVMIYPELINARIRQLIQLSSAYLDINHGPEADDVLQKVKEANRPIFAFENTSHDKNSAAQLFPATEVNRMVAAIQDFSLNNL</sequence>
<dbReference type="InterPro" id="IPR002495">
    <property type="entry name" value="Glyco_trans_8"/>
</dbReference>
<accession>A0ABS2PSM4</accession>
<comment type="caution">
    <text evidence="4">The sequence shown here is derived from an EMBL/GenBank/DDBJ whole genome shotgun (WGS) entry which is preliminary data.</text>
</comment>
<dbReference type="EMBL" id="JAFBEH010000023">
    <property type="protein sequence ID" value="MBM7642926.1"/>
    <property type="molecule type" value="Genomic_DNA"/>
</dbReference>
<evidence type="ECO:0000313" key="4">
    <source>
        <dbReference type="EMBL" id="MBM7642926.1"/>
    </source>
</evidence>
<dbReference type="PANTHER" id="PTHR13778">
    <property type="entry name" value="GLYCOSYLTRANSFERASE 8 DOMAIN-CONTAINING PROTEIN"/>
    <property type="match status" value="1"/>
</dbReference>
<dbReference type="Gene3D" id="3.90.550.10">
    <property type="entry name" value="Spore Coat Polysaccharide Biosynthesis Protein SpsA, Chain A"/>
    <property type="match status" value="1"/>
</dbReference>
<keyword evidence="3" id="KW-0479">Metal-binding</keyword>
<name>A0ABS2PSM4_9STRE</name>
<organism evidence="4 5">
    <name type="scientific">Streptococcus loxodontisalivarius</name>
    <dbReference type="NCBI Taxonomy" id="1349415"/>
    <lineage>
        <taxon>Bacteria</taxon>
        <taxon>Bacillati</taxon>
        <taxon>Bacillota</taxon>
        <taxon>Bacilli</taxon>
        <taxon>Lactobacillales</taxon>
        <taxon>Streptococcaceae</taxon>
        <taxon>Streptococcus</taxon>
    </lineage>
</organism>
<dbReference type="Pfam" id="PF01501">
    <property type="entry name" value="Glyco_transf_8"/>
    <property type="match status" value="1"/>
</dbReference>